<dbReference type="Pfam" id="PF02518">
    <property type="entry name" value="HATPase_c"/>
    <property type="match status" value="1"/>
</dbReference>
<dbReference type="InterPro" id="IPR003594">
    <property type="entry name" value="HATPase_dom"/>
</dbReference>
<dbReference type="CDD" id="cd00082">
    <property type="entry name" value="HisKA"/>
    <property type="match status" value="1"/>
</dbReference>
<dbReference type="GO" id="GO:0005524">
    <property type="term" value="F:ATP binding"/>
    <property type="evidence" value="ECO:0007669"/>
    <property type="project" value="UniProtKB-KW"/>
</dbReference>
<dbReference type="Pfam" id="PF00072">
    <property type="entry name" value="Response_reg"/>
    <property type="match status" value="2"/>
</dbReference>
<accession>A0A1H7J9B0</accession>
<comment type="subunit">
    <text evidence="9">At low DSF concentrations, interacts with RpfF.</text>
</comment>
<proteinExistence type="predicted"/>
<evidence type="ECO:0000313" key="14">
    <source>
        <dbReference type="EMBL" id="SEK70437.1"/>
    </source>
</evidence>
<dbReference type="GO" id="GO:0000155">
    <property type="term" value="F:phosphorelay sensor kinase activity"/>
    <property type="evidence" value="ECO:0007669"/>
    <property type="project" value="InterPro"/>
</dbReference>
<evidence type="ECO:0000259" key="12">
    <source>
        <dbReference type="PROSITE" id="PS50109"/>
    </source>
</evidence>
<dbReference type="FunFam" id="1.10.287.130:FF:000002">
    <property type="entry name" value="Two-component osmosensing histidine kinase"/>
    <property type="match status" value="1"/>
</dbReference>
<evidence type="ECO:0000256" key="1">
    <source>
        <dbReference type="ARBA" id="ARBA00000085"/>
    </source>
</evidence>
<dbReference type="PROSITE" id="PS50109">
    <property type="entry name" value="HIS_KIN"/>
    <property type="match status" value="1"/>
</dbReference>
<dbReference type="Gene3D" id="3.40.50.2300">
    <property type="match status" value="2"/>
</dbReference>
<feature type="modified residue" description="4-aspartylphosphate" evidence="11">
    <location>
        <position position="460"/>
    </location>
</feature>
<protein>
    <recommendedName>
        <fullName evidence="10">Sensory/regulatory protein RpfC</fullName>
        <ecNumber evidence="2">2.7.13.3</ecNumber>
    </recommendedName>
</protein>
<reference evidence="15" key="1">
    <citation type="submission" date="2016-10" db="EMBL/GenBank/DDBJ databases">
        <authorList>
            <person name="Varghese N."/>
            <person name="Submissions S."/>
        </authorList>
    </citation>
    <scope>NUCLEOTIDE SEQUENCE [LARGE SCALE GENOMIC DNA]</scope>
    <source>
        <strain evidence="15">Jip14</strain>
    </source>
</reference>
<dbReference type="InterPro" id="IPR036097">
    <property type="entry name" value="HisK_dim/P_sf"/>
</dbReference>
<feature type="domain" description="Response regulatory" evidence="13">
    <location>
        <begin position="411"/>
        <end position="529"/>
    </location>
</feature>
<evidence type="ECO:0000313" key="15">
    <source>
        <dbReference type="Proteomes" id="UP000198916"/>
    </source>
</evidence>
<dbReference type="AlphaFoldDB" id="A0A1H7J9B0"/>
<dbReference type="EC" id="2.7.13.3" evidence="2"/>
<evidence type="ECO:0000259" key="13">
    <source>
        <dbReference type="PROSITE" id="PS50110"/>
    </source>
</evidence>
<feature type="domain" description="Response regulatory" evidence="13">
    <location>
        <begin position="5"/>
        <end position="123"/>
    </location>
</feature>
<keyword evidence="8" id="KW-0902">Two-component regulatory system</keyword>
<dbReference type="InterPro" id="IPR011006">
    <property type="entry name" value="CheY-like_superfamily"/>
</dbReference>
<evidence type="ECO:0000256" key="10">
    <source>
        <dbReference type="ARBA" id="ARBA00068150"/>
    </source>
</evidence>
<evidence type="ECO:0000256" key="6">
    <source>
        <dbReference type="ARBA" id="ARBA00022777"/>
    </source>
</evidence>
<dbReference type="SUPFAM" id="SSF55874">
    <property type="entry name" value="ATPase domain of HSP90 chaperone/DNA topoisomerase II/histidine kinase"/>
    <property type="match status" value="1"/>
</dbReference>
<dbReference type="PRINTS" id="PR00344">
    <property type="entry name" value="BCTRLSENSOR"/>
</dbReference>
<dbReference type="SUPFAM" id="SSF47384">
    <property type="entry name" value="Homodimeric domain of signal transducing histidine kinase"/>
    <property type="match status" value="1"/>
</dbReference>
<keyword evidence="7" id="KW-0067">ATP-binding</keyword>
<evidence type="ECO:0000256" key="3">
    <source>
        <dbReference type="ARBA" id="ARBA00022553"/>
    </source>
</evidence>
<dbReference type="SUPFAM" id="SSF52172">
    <property type="entry name" value="CheY-like"/>
    <property type="match status" value="2"/>
</dbReference>
<keyword evidence="4" id="KW-0808">Transferase</keyword>
<evidence type="ECO:0000256" key="9">
    <source>
        <dbReference type="ARBA" id="ARBA00064003"/>
    </source>
</evidence>
<dbReference type="Proteomes" id="UP000198916">
    <property type="component" value="Unassembled WGS sequence"/>
</dbReference>
<dbReference type="InterPro" id="IPR001789">
    <property type="entry name" value="Sig_transdc_resp-reg_receiver"/>
</dbReference>
<dbReference type="Pfam" id="PF00512">
    <property type="entry name" value="HisKA"/>
    <property type="match status" value="1"/>
</dbReference>
<evidence type="ECO:0000256" key="11">
    <source>
        <dbReference type="PROSITE-ProRule" id="PRU00169"/>
    </source>
</evidence>
<dbReference type="CDD" id="cd16922">
    <property type="entry name" value="HATPase_EvgS-ArcB-TorS-like"/>
    <property type="match status" value="1"/>
</dbReference>
<dbReference type="SMART" id="SM00388">
    <property type="entry name" value="HisKA"/>
    <property type="match status" value="1"/>
</dbReference>
<dbReference type="OrthoDB" id="9781208at2"/>
<comment type="catalytic activity">
    <reaction evidence="1">
        <text>ATP + protein L-histidine = ADP + protein N-phospho-L-histidine.</text>
        <dbReference type="EC" id="2.7.13.3"/>
    </reaction>
</comment>
<keyword evidence="6 14" id="KW-0418">Kinase</keyword>
<dbReference type="PANTHER" id="PTHR45339:SF1">
    <property type="entry name" value="HYBRID SIGNAL TRANSDUCTION HISTIDINE KINASE J"/>
    <property type="match status" value="1"/>
</dbReference>
<keyword evidence="15" id="KW-1185">Reference proteome</keyword>
<organism evidence="14 15">
    <name type="scientific">Parapedobacter koreensis</name>
    <dbReference type="NCBI Taxonomy" id="332977"/>
    <lineage>
        <taxon>Bacteria</taxon>
        <taxon>Pseudomonadati</taxon>
        <taxon>Bacteroidota</taxon>
        <taxon>Sphingobacteriia</taxon>
        <taxon>Sphingobacteriales</taxon>
        <taxon>Sphingobacteriaceae</taxon>
        <taxon>Parapedobacter</taxon>
    </lineage>
</organism>
<dbReference type="InterPro" id="IPR003661">
    <property type="entry name" value="HisK_dim/P_dom"/>
</dbReference>
<feature type="domain" description="Histidine kinase" evidence="12">
    <location>
        <begin position="166"/>
        <end position="387"/>
    </location>
</feature>
<dbReference type="SMART" id="SM00448">
    <property type="entry name" value="REC"/>
    <property type="match status" value="2"/>
</dbReference>
<dbReference type="InterPro" id="IPR005467">
    <property type="entry name" value="His_kinase_dom"/>
</dbReference>
<feature type="modified residue" description="4-aspartylphosphate" evidence="11">
    <location>
        <position position="55"/>
    </location>
</feature>
<dbReference type="EMBL" id="FNZR01000002">
    <property type="protein sequence ID" value="SEK70437.1"/>
    <property type="molecule type" value="Genomic_DNA"/>
</dbReference>
<dbReference type="Gene3D" id="3.30.565.10">
    <property type="entry name" value="Histidine kinase-like ATPase, C-terminal domain"/>
    <property type="match status" value="1"/>
</dbReference>
<gene>
    <name evidence="14" type="ORF">SAMN05421740_102475</name>
</gene>
<keyword evidence="3 11" id="KW-0597">Phosphoprotein</keyword>
<dbReference type="RefSeq" id="WP_090603707.1">
    <property type="nucleotide sequence ID" value="NZ_FNZR01000002.1"/>
</dbReference>
<dbReference type="FunFam" id="3.30.565.10:FF:000010">
    <property type="entry name" value="Sensor histidine kinase RcsC"/>
    <property type="match status" value="1"/>
</dbReference>
<evidence type="ECO:0000256" key="5">
    <source>
        <dbReference type="ARBA" id="ARBA00022741"/>
    </source>
</evidence>
<dbReference type="InterPro" id="IPR036890">
    <property type="entry name" value="HATPase_C_sf"/>
</dbReference>
<evidence type="ECO:0000256" key="4">
    <source>
        <dbReference type="ARBA" id="ARBA00022679"/>
    </source>
</evidence>
<evidence type="ECO:0000256" key="7">
    <source>
        <dbReference type="ARBA" id="ARBA00022840"/>
    </source>
</evidence>
<sequence>MEKLKLVIVDDKEENVLSLKALLADVDNLDIWGSTSPNEALRYCWNQDVAIALVDVQMPEINGFEFVSLLQSNPKTWQIMVIMITAISKEDKSLLKGLHSGAVDYLYKPLNPDVTLAKVKSFMQQVYIQRELKRKNEELERSHMELVKAKKEADLARKSKENFLANMSHEIRTPINGIMGITTMLRNSPLNEEQSEWLDYLENASQQLLLIINDILDLSKIDSGKMRLDYAKTSLSNIIKELNNLFAYKAEQKGITFHVVTDHNLPKFILADSLRLTQILSNLISNGIKFTEKGSVTLETTLLSRAKQRVHIQFSVKDTGIGINSSAIDKIFQSFEQGEEGITKRFGGTGLGLAIVKRLVNLYQGQIYAHSELDKGSEFVFQCWFDEEAADAAPKSDKKQYTDMPPFNDIHVLLAEDNELNSFMVKHMLNTWGISVDTVKNGKEALDKVEHTAYNLILMDAHMPVMSGFDAIRIIRNDQREHIRRIPIISISASVLQREQQAAYAAGADAVVGKPFDPVSLYQIIKTLTRANTRASE</sequence>
<evidence type="ECO:0000256" key="2">
    <source>
        <dbReference type="ARBA" id="ARBA00012438"/>
    </source>
</evidence>
<dbReference type="SMART" id="SM00387">
    <property type="entry name" value="HATPase_c"/>
    <property type="match status" value="1"/>
</dbReference>
<keyword evidence="5" id="KW-0547">Nucleotide-binding</keyword>
<dbReference type="PROSITE" id="PS50110">
    <property type="entry name" value="RESPONSE_REGULATORY"/>
    <property type="match status" value="2"/>
</dbReference>
<dbReference type="CDD" id="cd17546">
    <property type="entry name" value="REC_hyHK_CKI1_RcsC-like"/>
    <property type="match status" value="1"/>
</dbReference>
<dbReference type="Gene3D" id="1.10.287.130">
    <property type="match status" value="1"/>
</dbReference>
<dbReference type="PANTHER" id="PTHR45339">
    <property type="entry name" value="HYBRID SIGNAL TRANSDUCTION HISTIDINE KINASE J"/>
    <property type="match status" value="1"/>
</dbReference>
<dbReference type="InterPro" id="IPR004358">
    <property type="entry name" value="Sig_transdc_His_kin-like_C"/>
</dbReference>
<dbReference type="STRING" id="332977.SAMN05421740_102475"/>
<evidence type="ECO:0000256" key="8">
    <source>
        <dbReference type="ARBA" id="ARBA00023012"/>
    </source>
</evidence>
<name>A0A1H7J9B0_9SPHI</name>